<dbReference type="Pfam" id="PF00067">
    <property type="entry name" value="p450"/>
    <property type="match status" value="1"/>
</dbReference>
<evidence type="ECO:0008006" key="13">
    <source>
        <dbReference type="Google" id="ProtNLM"/>
    </source>
</evidence>
<keyword evidence="4 9" id="KW-0349">Heme</keyword>
<dbReference type="PRINTS" id="PR00463">
    <property type="entry name" value="EP450I"/>
</dbReference>
<dbReference type="SUPFAM" id="SSF48264">
    <property type="entry name" value="Cytochrome P450"/>
    <property type="match status" value="1"/>
</dbReference>
<dbReference type="GO" id="GO:0016705">
    <property type="term" value="F:oxidoreductase activity, acting on paired donors, with incorporation or reduction of molecular oxygen"/>
    <property type="evidence" value="ECO:0007669"/>
    <property type="project" value="InterPro"/>
</dbReference>
<dbReference type="EMBL" id="JAACJP010000018">
    <property type="protein sequence ID" value="KAF5378870.1"/>
    <property type="molecule type" value="Genomic_DNA"/>
</dbReference>
<dbReference type="InterPro" id="IPR050364">
    <property type="entry name" value="Cytochrome_P450_fung"/>
</dbReference>
<feature type="binding site" description="axial binding residue" evidence="9">
    <location>
        <position position="447"/>
    </location>
    <ligand>
        <name>heme</name>
        <dbReference type="ChEBI" id="CHEBI:30413"/>
    </ligand>
    <ligandPart>
        <name>Fe</name>
        <dbReference type="ChEBI" id="CHEBI:18248"/>
    </ligandPart>
</feature>
<name>A0A8H5H9D0_9AGAR</name>
<evidence type="ECO:0000256" key="5">
    <source>
        <dbReference type="ARBA" id="ARBA00022723"/>
    </source>
</evidence>
<evidence type="ECO:0000256" key="1">
    <source>
        <dbReference type="ARBA" id="ARBA00001971"/>
    </source>
</evidence>
<protein>
    <recommendedName>
        <fullName evidence="13">Cytochrome P450</fullName>
    </recommendedName>
</protein>
<comment type="caution">
    <text evidence="11">The sequence shown here is derived from an EMBL/GenBank/DDBJ whole genome shotgun (WGS) entry which is preliminary data.</text>
</comment>
<dbReference type="InterPro" id="IPR002401">
    <property type="entry name" value="Cyt_P450_E_grp-I"/>
</dbReference>
<comment type="similarity">
    <text evidence="3 10">Belongs to the cytochrome P450 family.</text>
</comment>
<reference evidence="11 12" key="1">
    <citation type="journal article" date="2020" name="ISME J.">
        <title>Uncovering the hidden diversity of litter-decomposition mechanisms in mushroom-forming fungi.</title>
        <authorList>
            <person name="Floudas D."/>
            <person name="Bentzer J."/>
            <person name="Ahren D."/>
            <person name="Johansson T."/>
            <person name="Persson P."/>
            <person name="Tunlid A."/>
        </authorList>
    </citation>
    <scope>NUCLEOTIDE SEQUENCE [LARGE SCALE GENOMIC DNA]</scope>
    <source>
        <strain evidence="11 12">CBS 661.87</strain>
    </source>
</reference>
<comment type="cofactor">
    <cofactor evidence="1 9">
        <name>heme</name>
        <dbReference type="ChEBI" id="CHEBI:30413"/>
    </cofactor>
</comment>
<sequence length="511" mass="56615">MSSLTNGVSRIANSPIALGVLFAVLILVALAWSTTPSNAPDLPGPRGWPIVGSLFQRGTDPADTYHQWSKIYGPVFRMRLGNRWIVVINDAESGEELLGSSRYGAVFQSRPMPHTLGKLLGNASKKAVTLGTSPYDSMLKGKRRLAIASVSPAVSRSYDPVVERAAQYVVQSLEKASKNGSGPIDPFPIFFDSAAVLNLTVICGASVEEASVLLKDSPFPMKRLGQVRNINGHYRDFLPFLRILPDSKMFKEALAVAKYRNGRLTSLLDRIRRLTEEGTAPPCAVASILRESREDIPDDSLTSVANSMVSSGLDSHMPNTLLWGLGVLASNKVIQQKAYDAVLHQETLGDAMNIDSDNYLFAFVKEIGRYFNTFRLALARETIGKDLVWNGHFIPEGTTVYCNTHAMNRDPSRFSCPDEFRPERYMDGPESERTMPHYGFGVGRRNCPAINLVHKELYAIYKSILLNWSLDIFDGEREFDAIRGCADGLEFNQAPKAYRISLTVRDQKKLT</sequence>
<dbReference type="OrthoDB" id="1055148at2759"/>
<comment type="pathway">
    <text evidence="2">Secondary metabolite biosynthesis.</text>
</comment>
<accession>A0A8H5H9D0</accession>
<dbReference type="PANTHER" id="PTHR46300">
    <property type="entry name" value="P450, PUTATIVE (EUROFUNG)-RELATED-RELATED"/>
    <property type="match status" value="1"/>
</dbReference>
<evidence type="ECO:0000256" key="10">
    <source>
        <dbReference type="RuleBase" id="RU000461"/>
    </source>
</evidence>
<organism evidence="11 12">
    <name type="scientific">Tricholomella constricta</name>
    <dbReference type="NCBI Taxonomy" id="117010"/>
    <lineage>
        <taxon>Eukaryota</taxon>
        <taxon>Fungi</taxon>
        <taxon>Dikarya</taxon>
        <taxon>Basidiomycota</taxon>
        <taxon>Agaricomycotina</taxon>
        <taxon>Agaricomycetes</taxon>
        <taxon>Agaricomycetidae</taxon>
        <taxon>Agaricales</taxon>
        <taxon>Tricholomatineae</taxon>
        <taxon>Lyophyllaceae</taxon>
        <taxon>Tricholomella</taxon>
    </lineage>
</organism>
<evidence type="ECO:0000256" key="3">
    <source>
        <dbReference type="ARBA" id="ARBA00010617"/>
    </source>
</evidence>
<gene>
    <name evidence="11" type="ORF">D9615_006929</name>
</gene>
<keyword evidence="8 10" id="KW-0503">Monooxygenase</keyword>
<evidence type="ECO:0000313" key="12">
    <source>
        <dbReference type="Proteomes" id="UP000565441"/>
    </source>
</evidence>
<dbReference type="Proteomes" id="UP000565441">
    <property type="component" value="Unassembled WGS sequence"/>
</dbReference>
<dbReference type="GO" id="GO:0004497">
    <property type="term" value="F:monooxygenase activity"/>
    <property type="evidence" value="ECO:0007669"/>
    <property type="project" value="UniProtKB-KW"/>
</dbReference>
<keyword evidence="12" id="KW-1185">Reference proteome</keyword>
<evidence type="ECO:0000313" key="11">
    <source>
        <dbReference type="EMBL" id="KAF5378870.1"/>
    </source>
</evidence>
<keyword evidence="7 9" id="KW-0408">Iron</keyword>
<evidence type="ECO:0000256" key="2">
    <source>
        <dbReference type="ARBA" id="ARBA00005179"/>
    </source>
</evidence>
<proteinExistence type="inferred from homology"/>
<dbReference type="GO" id="GO:0005506">
    <property type="term" value="F:iron ion binding"/>
    <property type="evidence" value="ECO:0007669"/>
    <property type="project" value="InterPro"/>
</dbReference>
<dbReference type="InterPro" id="IPR001128">
    <property type="entry name" value="Cyt_P450"/>
</dbReference>
<dbReference type="AlphaFoldDB" id="A0A8H5H9D0"/>
<keyword evidence="6 10" id="KW-0560">Oxidoreductase</keyword>
<evidence type="ECO:0000256" key="6">
    <source>
        <dbReference type="ARBA" id="ARBA00023002"/>
    </source>
</evidence>
<dbReference type="PROSITE" id="PS00086">
    <property type="entry name" value="CYTOCHROME_P450"/>
    <property type="match status" value="1"/>
</dbReference>
<evidence type="ECO:0000256" key="7">
    <source>
        <dbReference type="ARBA" id="ARBA00023004"/>
    </source>
</evidence>
<evidence type="ECO:0000256" key="9">
    <source>
        <dbReference type="PIRSR" id="PIRSR602401-1"/>
    </source>
</evidence>
<evidence type="ECO:0000256" key="4">
    <source>
        <dbReference type="ARBA" id="ARBA00022617"/>
    </source>
</evidence>
<keyword evidence="5 9" id="KW-0479">Metal-binding</keyword>
<dbReference type="InterPro" id="IPR017972">
    <property type="entry name" value="Cyt_P450_CS"/>
</dbReference>
<dbReference type="InterPro" id="IPR036396">
    <property type="entry name" value="Cyt_P450_sf"/>
</dbReference>
<dbReference type="GO" id="GO:0020037">
    <property type="term" value="F:heme binding"/>
    <property type="evidence" value="ECO:0007669"/>
    <property type="project" value="InterPro"/>
</dbReference>
<evidence type="ECO:0000256" key="8">
    <source>
        <dbReference type="ARBA" id="ARBA00023033"/>
    </source>
</evidence>
<dbReference type="Gene3D" id="1.10.630.10">
    <property type="entry name" value="Cytochrome P450"/>
    <property type="match status" value="1"/>
</dbReference>